<dbReference type="PANTHER" id="PTHR40547">
    <property type="entry name" value="SLL0298 PROTEIN"/>
    <property type="match status" value="1"/>
</dbReference>
<feature type="domain" description="DUF2062" evidence="2">
    <location>
        <begin position="25"/>
        <end position="166"/>
    </location>
</feature>
<dbReference type="Pfam" id="PF09835">
    <property type="entry name" value="DUF2062"/>
    <property type="match status" value="1"/>
</dbReference>
<protein>
    <submittedName>
        <fullName evidence="3">ATP-binding protein</fullName>
    </submittedName>
</protein>
<evidence type="ECO:0000259" key="2">
    <source>
        <dbReference type="Pfam" id="PF09835"/>
    </source>
</evidence>
<keyword evidence="3" id="KW-0067">ATP-binding</keyword>
<organism evidence="3 4">
    <name type="scientific">Pseudoalteromonas atlantica</name>
    <name type="common">Alteromonas atlantica</name>
    <dbReference type="NCBI Taxonomy" id="288"/>
    <lineage>
        <taxon>Bacteria</taxon>
        <taxon>Pseudomonadati</taxon>
        <taxon>Pseudomonadota</taxon>
        <taxon>Gammaproteobacteria</taxon>
        <taxon>Alteromonadales</taxon>
        <taxon>Pseudoalteromonadaceae</taxon>
        <taxon>Pseudoalteromonas</taxon>
    </lineage>
</organism>
<feature type="transmembrane region" description="Helical" evidence="1">
    <location>
        <begin position="48"/>
        <end position="74"/>
    </location>
</feature>
<accession>A0ABQ0UBI8</accession>
<evidence type="ECO:0000313" key="3">
    <source>
        <dbReference type="EMBL" id="GEK75103.1"/>
    </source>
</evidence>
<reference evidence="3 4" key="1">
    <citation type="submission" date="2019-07" db="EMBL/GenBank/DDBJ databases">
        <title>Whole genome shotgun sequence of Pseudoalteromonas atlantica NBRC 103033.</title>
        <authorList>
            <person name="Hosoyama A."/>
            <person name="Uohara A."/>
            <person name="Ohji S."/>
            <person name="Ichikawa N."/>
        </authorList>
    </citation>
    <scope>NUCLEOTIDE SEQUENCE [LARGE SCALE GENOMIC DNA]</scope>
    <source>
        <strain evidence="3 4">NBRC 103033</strain>
    </source>
</reference>
<comment type="caution">
    <text evidence="3">The sequence shown here is derived from an EMBL/GenBank/DDBJ whole genome shotgun (WGS) entry which is preliminary data.</text>
</comment>
<keyword evidence="4" id="KW-1185">Reference proteome</keyword>
<feature type="transmembrane region" description="Helical" evidence="1">
    <location>
        <begin position="131"/>
        <end position="154"/>
    </location>
</feature>
<keyword evidence="1" id="KW-0812">Transmembrane</keyword>
<name>A0ABQ0UBI8_PSEAF</name>
<dbReference type="EMBL" id="BJUT01000001">
    <property type="protein sequence ID" value="GEK75103.1"/>
    <property type="molecule type" value="Genomic_DNA"/>
</dbReference>
<dbReference type="Proteomes" id="UP000321189">
    <property type="component" value="Unassembled WGS sequence"/>
</dbReference>
<dbReference type="GO" id="GO:0005524">
    <property type="term" value="F:ATP binding"/>
    <property type="evidence" value="ECO:0007669"/>
    <property type="project" value="UniProtKB-KW"/>
</dbReference>
<gene>
    <name evidence="3" type="ORF">PAT01_04070</name>
</gene>
<keyword evidence="1" id="KW-0472">Membrane</keyword>
<keyword evidence="1" id="KW-1133">Transmembrane helix</keyword>
<sequence length="173" mass="19518">MLEMPKKTIQRFLPDPNKIRHHKTLRIFGRLLQDANLWHLNRRSARGAFAVGLFFAFIPVPFQMVLAAAAAIVFRVNLPISVALVWLTNPLTMPPIFYGSYLVGTLVLNQPEQHFAFEASWAWFLESLSTIGPAFLIGSLVCASVAAIIAYLGIDIIWRRSVRKAWLARNTNT</sequence>
<keyword evidence="3" id="KW-0547">Nucleotide-binding</keyword>
<dbReference type="PANTHER" id="PTHR40547:SF1">
    <property type="entry name" value="SLL0298 PROTEIN"/>
    <property type="match status" value="1"/>
</dbReference>
<evidence type="ECO:0000313" key="4">
    <source>
        <dbReference type="Proteomes" id="UP000321189"/>
    </source>
</evidence>
<dbReference type="InterPro" id="IPR018639">
    <property type="entry name" value="DUF2062"/>
</dbReference>
<evidence type="ECO:0000256" key="1">
    <source>
        <dbReference type="SAM" id="Phobius"/>
    </source>
</evidence>
<proteinExistence type="predicted"/>